<sequence>VKQFLIAVLLAGTDDRRQIVSARQVKDEGLPKDTMAS</sequence>
<comment type="caution">
    <text evidence="2">The sequence shown here is derived from an EMBL/GenBank/DDBJ whole genome shotgun (WGS) entry which is preliminary data.</text>
</comment>
<dbReference type="EMBL" id="BARV01020543">
    <property type="protein sequence ID" value="GAI28521.1"/>
    <property type="molecule type" value="Genomic_DNA"/>
</dbReference>
<reference evidence="2" key="1">
    <citation type="journal article" date="2014" name="Front. Microbiol.">
        <title>High frequency of phylogenetically diverse reductive dehalogenase-homologous genes in deep subseafloor sedimentary metagenomes.</title>
        <authorList>
            <person name="Kawai M."/>
            <person name="Futagami T."/>
            <person name="Toyoda A."/>
            <person name="Takaki Y."/>
            <person name="Nishi S."/>
            <person name="Hori S."/>
            <person name="Arai W."/>
            <person name="Tsubouchi T."/>
            <person name="Morono Y."/>
            <person name="Uchiyama I."/>
            <person name="Ito T."/>
            <person name="Fujiyama A."/>
            <person name="Inagaki F."/>
            <person name="Takami H."/>
        </authorList>
    </citation>
    <scope>NUCLEOTIDE SEQUENCE</scope>
    <source>
        <strain evidence="2">Expedition CK06-06</strain>
    </source>
</reference>
<dbReference type="EMBL" id="BARV01037722">
    <property type="protein sequence ID" value="GAI53679.1"/>
    <property type="molecule type" value="Genomic_DNA"/>
</dbReference>
<name>X1RDL1_9ZZZZ</name>
<dbReference type="EMBL" id="BARV01037729">
    <property type="protein sequence ID" value="GAI53748.1"/>
    <property type="molecule type" value="Genomic_DNA"/>
</dbReference>
<evidence type="ECO:0000313" key="3">
    <source>
        <dbReference type="EMBL" id="GAI53748.1"/>
    </source>
</evidence>
<organism evidence="2">
    <name type="scientific">marine sediment metagenome</name>
    <dbReference type="NCBI Taxonomy" id="412755"/>
    <lineage>
        <taxon>unclassified sequences</taxon>
        <taxon>metagenomes</taxon>
        <taxon>ecological metagenomes</taxon>
    </lineage>
</organism>
<protein>
    <submittedName>
        <fullName evidence="2">Uncharacterized protein</fullName>
    </submittedName>
</protein>
<dbReference type="AlphaFoldDB" id="X1RDL1"/>
<evidence type="ECO:0000313" key="1">
    <source>
        <dbReference type="EMBL" id="GAI28521.1"/>
    </source>
</evidence>
<gene>
    <name evidence="1" type="ORF">S06H3_34261</name>
    <name evidence="2" type="ORF">S06H3_58290</name>
    <name evidence="3" type="ORF">S06H3_58300</name>
</gene>
<proteinExistence type="predicted"/>
<accession>X1RDL1</accession>
<evidence type="ECO:0000313" key="2">
    <source>
        <dbReference type="EMBL" id="GAI53679.1"/>
    </source>
</evidence>
<feature type="non-terminal residue" evidence="2">
    <location>
        <position position="1"/>
    </location>
</feature>